<keyword evidence="7" id="KW-0630">Potassium</keyword>
<evidence type="ECO:0000256" key="3">
    <source>
        <dbReference type="ARBA" id="ARBA00022538"/>
    </source>
</evidence>
<dbReference type="InterPro" id="IPR003968">
    <property type="entry name" value="K_chnl_volt-dep_Kv"/>
</dbReference>
<feature type="transmembrane region" description="Helical" evidence="13">
    <location>
        <begin position="292"/>
        <end position="314"/>
    </location>
</feature>
<keyword evidence="8 13" id="KW-1133">Transmembrane helix</keyword>
<keyword evidence="4 13" id="KW-0812">Transmembrane</keyword>
<evidence type="ECO:0000256" key="11">
    <source>
        <dbReference type="ARBA" id="ARBA00023303"/>
    </source>
</evidence>
<dbReference type="Pfam" id="PF00520">
    <property type="entry name" value="Ion_trans"/>
    <property type="match status" value="1"/>
</dbReference>
<dbReference type="SUPFAM" id="SSF81324">
    <property type="entry name" value="Voltage-gated potassium channels"/>
    <property type="match status" value="1"/>
</dbReference>
<evidence type="ECO:0000313" key="16">
    <source>
        <dbReference type="RefSeq" id="XP_035825503.1"/>
    </source>
</evidence>
<dbReference type="PRINTS" id="PR01491">
    <property type="entry name" value="KVCHANNEL"/>
</dbReference>
<dbReference type="InterPro" id="IPR027359">
    <property type="entry name" value="Volt_channel_dom_sf"/>
</dbReference>
<dbReference type="PRINTS" id="PR00169">
    <property type="entry name" value="KCHANNEL"/>
</dbReference>
<evidence type="ECO:0000259" key="14">
    <source>
        <dbReference type="Pfam" id="PF00520"/>
    </source>
</evidence>
<feature type="region of interest" description="Disordered" evidence="12">
    <location>
        <begin position="509"/>
        <end position="564"/>
    </location>
</feature>
<evidence type="ECO:0000256" key="1">
    <source>
        <dbReference type="ARBA" id="ARBA00004141"/>
    </source>
</evidence>
<keyword evidence="5" id="KW-0631">Potassium channel</keyword>
<evidence type="ECO:0000256" key="9">
    <source>
        <dbReference type="ARBA" id="ARBA00023065"/>
    </source>
</evidence>
<evidence type="ECO:0000256" key="5">
    <source>
        <dbReference type="ARBA" id="ARBA00022826"/>
    </source>
</evidence>
<dbReference type="PANTHER" id="PTHR11537:SF254">
    <property type="entry name" value="POTASSIUM VOLTAGE-GATED CHANNEL PROTEIN SHAB"/>
    <property type="match status" value="1"/>
</dbReference>
<keyword evidence="6" id="KW-0851">Voltage-gated channel</keyword>
<dbReference type="PANTHER" id="PTHR11537">
    <property type="entry name" value="VOLTAGE-GATED POTASSIUM CHANNEL"/>
    <property type="match status" value="1"/>
</dbReference>
<gene>
    <name evidence="16" type="primary">LOC101847337</name>
</gene>
<dbReference type="InterPro" id="IPR028325">
    <property type="entry name" value="VG_K_chnl"/>
</dbReference>
<evidence type="ECO:0000256" key="6">
    <source>
        <dbReference type="ARBA" id="ARBA00022882"/>
    </source>
</evidence>
<keyword evidence="15" id="KW-1185">Reference proteome</keyword>
<evidence type="ECO:0000256" key="12">
    <source>
        <dbReference type="SAM" id="MobiDB-lite"/>
    </source>
</evidence>
<evidence type="ECO:0000313" key="15">
    <source>
        <dbReference type="Proteomes" id="UP000694888"/>
    </source>
</evidence>
<feature type="compositionally biased region" description="Acidic residues" evidence="12">
    <location>
        <begin position="536"/>
        <end position="557"/>
    </location>
</feature>
<feature type="transmembrane region" description="Helical" evidence="13">
    <location>
        <begin position="366"/>
        <end position="387"/>
    </location>
</feature>
<keyword evidence="11" id="KW-0407">Ion channel</keyword>
<evidence type="ECO:0000256" key="13">
    <source>
        <dbReference type="SAM" id="Phobius"/>
    </source>
</evidence>
<keyword evidence="10 13" id="KW-0472">Membrane</keyword>
<dbReference type="Gene3D" id="1.20.120.350">
    <property type="entry name" value="Voltage-gated potassium channels. Chain C"/>
    <property type="match status" value="1"/>
</dbReference>
<protein>
    <submittedName>
        <fullName evidence="16">Potassium voltage-gated channel subfamily A member 7</fullName>
    </submittedName>
</protein>
<feature type="transmembrane region" description="Helical" evidence="13">
    <location>
        <begin position="423"/>
        <end position="447"/>
    </location>
</feature>
<keyword evidence="3" id="KW-0633">Potassium transport</keyword>
<dbReference type="Gene3D" id="1.10.287.70">
    <property type="match status" value="1"/>
</dbReference>
<keyword evidence="2" id="KW-0813">Transport</keyword>
<evidence type="ECO:0000256" key="2">
    <source>
        <dbReference type="ARBA" id="ARBA00022448"/>
    </source>
</evidence>
<accession>A0ABM1VSW1</accession>
<proteinExistence type="predicted"/>
<sequence length="564" mass="63707">MALLQTPLRDKRFYIKVASCATSVQIQCLPPTSTAAKYHGLRVYLQVQVIFKTQWGWQLHDDHLEPCTTDMPPVPHSLLKVIKSSCRTDYLPNRPATSSLGLGGTYRPRCQALRKLEEDRKANMQLNEYPPTENPSKTRNRCRNIWRFFAEPSSSIPAKIYGYISLSIIFISIFSFCAQTHAVFRVHENRRVLNETAVEHLKAAHPISAAANEAAADALALANPAYSGAERLSTVLPRANNSSLESFEERYYYTVKRDAPHPVLYYMDVVCLVFFLLELTSRCLVAPHRLRFLVLPMTIIEVLALMPDIIDVLAKLFSRTYSEYEEIIGFLSFMRLLRVFRIFRLMRHIPGLWILFYTLKASIKDLLLLLLFVCVGMLIFSSLIYFAEFETQEDFSSIPKCFWWAVITMTTVGYGDMYPVTNWGYLIGTATGISGVLMIGFTVPVLVNNFVMYYQHTQSAKYRAQRRESHGSGSGSRLNLKNMAGGMGGFSGGFGERLMGIGSFNMRKESDDDVDSNANEKRGTGSKTLNGIGVYGEDDVNEETNEQATDDNDDDEAVRETSLL</sequence>
<dbReference type="Proteomes" id="UP000694888">
    <property type="component" value="Unplaced"/>
</dbReference>
<name>A0ABM1VSW1_APLCA</name>
<keyword evidence="9" id="KW-0406">Ion transport</keyword>
<dbReference type="RefSeq" id="XP_035825503.1">
    <property type="nucleotide sequence ID" value="XM_035969610.1"/>
</dbReference>
<comment type="subcellular location">
    <subcellularLocation>
        <location evidence="1">Membrane</location>
        <topology evidence="1">Multi-pass membrane protein</topology>
    </subcellularLocation>
</comment>
<evidence type="ECO:0000256" key="8">
    <source>
        <dbReference type="ARBA" id="ARBA00022989"/>
    </source>
</evidence>
<evidence type="ECO:0000256" key="4">
    <source>
        <dbReference type="ARBA" id="ARBA00022692"/>
    </source>
</evidence>
<feature type="transmembrane region" description="Helical" evidence="13">
    <location>
        <begin position="160"/>
        <end position="184"/>
    </location>
</feature>
<dbReference type="GeneID" id="101847337"/>
<evidence type="ECO:0000256" key="10">
    <source>
        <dbReference type="ARBA" id="ARBA00023136"/>
    </source>
</evidence>
<feature type="transmembrane region" description="Helical" evidence="13">
    <location>
        <begin position="263"/>
        <end position="280"/>
    </location>
</feature>
<evidence type="ECO:0000256" key="7">
    <source>
        <dbReference type="ARBA" id="ARBA00022958"/>
    </source>
</evidence>
<organism evidence="15 16">
    <name type="scientific">Aplysia californica</name>
    <name type="common">California sea hare</name>
    <dbReference type="NCBI Taxonomy" id="6500"/>
    <lineage>
        <taxon>Eukaryota</taxon>
        <taxon>Metazoa</taxon>
        <taxon>Spiralia</taxon>
        <taxon>Lophotrochozoa</taxon>
        <taxon>Mollusca</taxon>
        <taxon>Gastropoda</taxon>
        <taxon>Heterobranchia</taxon>
        <taxon>Euthyneura</taxon>
        <taxon>Tectipleura</taxon>
        <taxon>Aplysiida</taxon>
        <taxon>Aplysioidea</taxon>
        <taxon>Aplysiidae</taxon>
        <taxon>Aplysia</taxon>
    </lineage>
</organism>
<feature type="domain" description="Ion transport" evidence="14">
    <location>
        <begin position="258"/>
        <end position="458"/>
    </location>
</feature>
<dbReference type="InterPro" id="IPR005821">
    <property type="entry name" value="Ion_trans_dom"/>
</dbReference>
<reference evidence="16" key="1">
    <citation type="submission" date="2025-08" db="UniProtKB">
        <authorList>
            <consortium name="RefSeq"/>
        </authorList>
    </citation>
    <scope>IDENTIFICATION</scope>
</reference>